<evidence type="ECO:0000313" key="8">
    <source>
        <dbReference type="EMBL" id="GJE89358.1"/>
    </source>
</evidence>
<dbReference type="EMBL" id="BPQB01000012">
    <property type="protein sequence ID" value="GJE89358.1"/>
    <property type="molecule type" value="Genomic_DNA"/>
</dbReference>
<protein>
    <submittedName>
        <fullName evidence="8">Fungal specific transcription factor domain-containing protein</fullName>
    </submittedName>
</protein>
<dbReference type="AlphaFoldDB" id="A0A9P3G548"/>
<evidence type="ECO:0000256" key="5">
    <source>
        <dbReference type="ARBA" id="ARBA00023242"/>
    </source>
</evidence>
<evidence type="ECO:0000256" key="4">
    <source>
        <dbReference type="ARBA" id="ARBA00023163"/>
    </source>
</evidence>
<keyword evidence="4" id="KW-0804">Transcription</keyword>
<dbReference type="InterPro" id="IPR051089">
    <property type="entry name" value="prtT"/>
</dbReference>
<dbReference type="GO" id="GO:0000981">
    <property type="term" value="F:DNA-binding transcription factor activity, RNA polymerase II-specific"/>
    <property type="evidence" value="ECO:0007669"/>
    <property type="project" value="TreeGrafter"/>
</dbReference>
<evidence type="ECO:0000259" key="7">
    <source>
        <dbReference type="SMART" id="SM00906"/>
    </source>
</evidence>
<proteinExistence type="predicted"/>
<feature type="region of interest" description="Disordered" evidence="6">
    <location>
        <begin position="572"/>
        <end position="592"/>
    </location>
</feature>
<evidence type="ECO:0000256" key="6">
    <source>
        <dbReference type="SAM" id="MobiDB-lite"/>
    </source>
</evidence>
<evidence type="ECO:0000256" key="3">
    <source>
        <dbReference type="ARBA" id="ARBA00023125"/>
    </source>
</evidence>
<evidence type="ECO:0000313" key="9">
    <source>
        <dbReference type="Proteomes" id="UP000703269"/>
    </source>
</evidence>
<dbReference type="PANTHER" id="PTHR31845:SF17">
    <property type="entry name" value="ZN(II)2CYS6 TRANSCRIPTION FACTOR (EUROFUNG)"/>
    <property type="match status" value="1"/>
</dbReference>
<dbReference type="CDD" id="cd12148">
    <property type="entry name" value="fungal_TF_MHR"/>
    <property type="match status" value="1"/>
</dbReference>
<evidence type="ECO:0000256" key="1">
    <source>
        <dbReference type="ARBA" id="ARBA00004123"/>
    </source>
</evidence>
<keyword evidence="2" id="KW-0805">Transcription regulation</keyword>
<feature type="compositionally biased region" description="Basic and acidic residues" evidence="6">
    <location>
        <begin position="578"/>
        <end position="592"/>
    </location>
</feature>
<keyword evidence="9" id="KW-1185">Reference proteome</keyword>
<sequence>MTTRNSAAWFTYAEQLVYRRYGFPLWHPEPNRYGEVELGDVGFVSEGQFIRLFNAMRPAGDPLNTRGVPSGFVVLQPSEEHLFDNPTFLAKGAICTATMSCRRLGAAVADPSQSMKASFAFSCHSHCGAVAVLGGFGHQRWYISNRDFWGYIAKHHDSWYDFAESKGHILAPEAIVLVSGWLKTTEWALASVSNHGQAHDLSFSASAGSYAGASFEVSAGTDIQMSVEQRSGPVLLDADASTLPGSSTAQPAPLPCNQCLFLRYYKMKRRILGLWRGIDVTVEATDAVSPGDESVGRRGMAGSRIGRFGRGRSDLATRESQGSYSAGTLAMDVEEVPDVAFDAEAGPDILDAVLDQLLEEYPEADAAVACHDDLYSVLQLDNAPGGPDRSTIQNAIQDNETLQVQLGDTSVIGIAPAKPRLQNRPRPLPSEASASKPRRRTKCTRCMGLNVRCTSSADDPDICTRCYRAKVECSLSGRQTSRVLPNRGLLRAQLKKQDNTIEMLLQMSKQMKHAAFAPTTSPEWSALISVKDTLAYQSSPVDQAPLGNRKRARSAEEEATVFGPAENMGLGSFNNTLHRSDSNDGVEIKHEEDEGIRNLPESLADPGHISEALDATGAPVIFRTGMSDTEEVKILIEIYFNYVNASTGLLDPAVYTPGYLVSQSPFLCAVICKIASRFYTAKPGLHCQAMEQAKLATATALVDGPTNVDAVHAYILLALYPEPSASGEGDCSWIYLGVAIQMAVQLGLHQPVSTEARDEAHARAMLNGTRAWLHCFALDRTMGALYAKESIINNADLAARRSLEWAQSSPFNMRSSDAHLAFGTQQLVIVRRFNETVNGSRDSPMKAQEDLDILELAVKADGELMELWDAWSVRAREHTDADDVQSAFRASLLRLSHNHARTTVLSRGFQHAFDQRKDDQGANKMRKSIAVAMDVLTTLLDEIATPSQIILLRHAPETQIAPAVFTCVFLLKLLLLPYSVHIDDAQREQIRTRVQQVVGLLGSPDLAVDEEHGPKRYARWLQGLLDKTISKARESVLPGIES</sequence>
<keyword evidence="3" id="KW-0238">DNA-binding</keyword>
<dbReference type="GO" id="GO:0008270">
    <property type="term" value="F:zinc ion binding"/>
    <property type="evidence" value="ECO:0007669"/>
    <property type="project" value="InterPro"/>
</dbReference>
<accession>A0A9P3G548</accession>
<organism evidence="8 9">
    <name type="scientific">Phanerochaete sordida</name>
    <dbReference type="NCBI Taxonomy" id="48140"/>
    <lineage>
        <taxon>Eukaryota</taxon>
        <taxon>Fungi</taxon>
        <taxon>Dikarya</taxon>
        <taxon>Basidiomycota</taxon>
        <taxon>Agaricomycotina</taxon>
        <taxon>Agaricomycetes</taxon>
        <taxon>Polyporales</taxon>
        <taxon>Phanerochaetaceae</taxon>
        <taxon>Phanerochaete</taxon>
    </lineage>
</organism>
<gene>
    <name evidence="8" type="ORF">PsYK624_054570</name>
</gene>
<name>A0A9P3G548_9APHY</name>
<dbReference type="GO" id="GO:0000976">
    <property type="term" value="F:transcription cis-regulatory region binding"/>
    <property type="evidence" value="ECO:0007669"/>
    <property type="project" value="TreeGrafter"/>
</dbReference>
<reference evidence="8 9" key="1">
    <citation type="submission" date="2021-08" db="EMBL/GenBank/DDBJ databases">
        <title>Draft Genome Sequence of Phanerochaete sordida strain YK-624.</title>
        <authorList>
            <person name="Mori T."/>
            <person name="Dohra H."/>
            <person name="Suzuki T."/>
            <person name="Kawagishi H."/>
            <person name="Hirai H."/>
        </authorList>
    </citation>
    <scope>NUCLEOTIDE SEQUENCE [LARGE SCALE GENOMIC DNA]</scope>
    <source>
        <strain evidence="8 9">YK-624</strain>
    </source>
</reference>
<comment type="subcellular location">
    <subcellularLocation>
        <location evidence="1">Nucleus</location>
    </subcellularLocation>
</comment>
<dbReference type="OrthoDB" id="39175at2759"/>
<feature type="region of interest" description="Disordered" evidence="6">
    <location>
        <begin position="418"/>
        <end position="439"/>
    </location>
</feature>
<comment type="caution">
    <text evidence="8">The sequence shown here is derived from an EMBL/GenBank/DDBJ whole genome shotgun (WGS) entry which is preliminary data.</text>
</comment>
<dbReference type="Pfam" id="PF04082">
    <property type="entry name" value="Fungal_trans"/>
    <property type="match status" value="1"/>
</dbReference>
<keyword evidence="5" id="KW-0539">Nucleus</keyword>
<dbReference type="GO" id="GO:0005634">
    <property type="term" value="C:nucleus"/>
    <property type="evidence" value="ECO:0007669"/>
    <property type="project" value="UniProtKB-SubCell"/>
</dbReference>
<dbReference type="InterPro" id="IPR007219">
    <property type="entry name" value="XnlR_reg_dom"/>
</dbReference>
<feature type="domain" description="Xylanolytic transcriptional activator regulatory" evidence="7">
    <location>
        <begin position="732"/>
        <end position="810"/>
    </location>
</feature>
<dbReference type="GO" id="GO:0006351">
    <property type="term" value="P:DNA-templated transcription"/>
    <property type="evidence" value="ECO:0007669"/>
    <property type="project" value="InterPro"/>
</dbReference>
<dbReference type="PANTHER" id="PTHR31845">
    <property type="entry name" value="FINGER DOMAIN PROTEIN, PUTATIVE-RELATED"/>
    <property type="match status" value="1"/>
</dbReference>
<evidence type="ECO:0000256" key="2">
    <source>
        <dbReference type="ARBA" id="ARBA00023015"/>
    </source>
</evidence>
<dbReference type="Proteomes" id="UP000703269">
    <property type="component" value="Unassembled WGS sequence"/>
</dbReference>
<dbReference type="SMART" id="SM00906">
    <property type="entry name" value="Fungal_trans"/>
    <property type="match status" value="1"/>
</dbReference>